<feature type="region of interest" description="Disordered" evidence="1">
    <location>
        <begin position="394"/>
        <end position="429"/>
    </location>
</feature>
<accession>A0A0N0DRT7</accession>
<feature type="compositionally biased region" description="Pro residues" evidence="1">
    <location>
        <begin position="535"/>
        <end position="544"/>
    </location>
</feature>
<dbReference type="Proteomes" id="UP000037923">
    <property type="component" value="Unassembled WGS sequence"/>
</dbReference>
<feature type="region of interest" description="Disordered" evidence="1">
    <location>
        <begin position="131"/>
        <end position="158"/>
    </location>
</feature>
<evidence type="ECO:0000256" key="1">
    <source>
        <dbReference type="SAM" id="MobiDB-lite"/>
    </source>
</evidence>
<feature type="compositionally biased region" description="Acidic residues" evidence="1">
    <location>
        <begin position="208"/>
        <end position="219"/>
    </location>
</feature>
<gene>
    <name evidence="2" type="ORF">ABB37_08780</name>
</gene>
<feature type="compositionally biased region" description="Basic residues" evidence="1">
    <location>
        <begin position="1131"/>
        <end position="1142"/>
    </location>
</feature>
<dbReference type="OMA" id="TAYGTHQ"/>
<feature type="region of interest" description="Disordered" evidence="1">
    <location>
        <begin position="1059"/>
        <end position="1232"/>
    </location>
</feature>
<feature type="compositionally biased region" description="Polar residues" evidence="1">
    <location>
        <begin position="414"/>
        <end position="426"/>
    </location>
</feature>
<dbReference type="RefSeq" id="XP_015653551.1">
    <property type="nucleotide sequence ID" value="XM_015807893.1"/>
</dbReference>
<keyword evidence="3" id="KW-1185">Reference proteome</keyword>
<feature type="region of interest" description="Disordered" evidence="1">
    <location>
        <begin position="1251"/>
        <end position="1284"/>
    </location>
</feature>
<feature type="region of interest" description="Disordered" evidence="1">
    <location>
        <begin position="520"/>
        <end position="549"/>
    </location>
</feature>
<dbReference type="GeneID" id="26909063"/>
<evidence type="ECO:0000313" key="3">
    <source>
        <dbReference type="Proteomes" id="UP000037923"/>
    </source>
</evidence>
<comment type="caution">
    <text evidence="2">The sequence shown here is derived from an EMBL/GenBank/DDBJ whole genome shotgun (WGS) entry which is preliminary data.</text>
</comment>
<reference evidence="2 3" key="1">
    <citation type="submission" date="2015-07" db="EMBL/GenBank/DDBJ databases">
        <title>High-quality genome of monoxenous trypanosomatid Leptomonas pyrrhocoris.</title>
        <authorList>
            <person name="Flegontov P."/>
            <person name="Butenko A."/>
            <person name="Firsov S."/>
            <person name="Vlcek C."/>
            <person name="Logacheva M.D."/>
            <person name="Field M."/>
            <person name="Filatov D."/>
            <person name="Flegontova O."/>
            <person name="Gerasimov E."/>
            <person name="Jackson A.P."/>
            <person name="Kelly S."/>
            <person name="Opperdoes F."/>
            <person name="O'Reilly A."/>
            <person name="Votypka J."/>
            <person name="Yurchenko V."/>
            <person name="Lukes J."/>
        </authorList>
    </citation>
    <scope>NUCLEOTIDE SEQUENCE [LARGE SCALE GENOMIC DNA]</scope>
    <source>
        <strain evidence="2">H10</strain>
    </source>
</reference>
<dbReference type="Gene3D" id="1.20.58.1520">
    <property type="match status" value="1"/>
</dbReference>
<protein>
    <submittedName>
        <fullName evidence="2">Uncharacterized protein</fullName>
    </submittedName>
</protein>
<organism evidence="2 3">
    <name type="scientific">Leptomonas pyrrhocoris</name>
    <name type="common">Firebug parasite</name>
    <dbReference type="NCBI Taxonomy" id="157538"/>
    <lineage>
        <taxon>Eukaryota</taxon>
        <taxon>Discoba</taxon>
        <taxon>Euglenozoa</taxon>
        <taxon>Kinetoplastea</taxon>
        <taxon>Metakinetoplastina</taxon>
        <taxon>Trypanosomatida</taxon>
        <taxon>Trypanosomatidae</taxon>
        <taxon>Leishmaniinae</taxon>
        <taxon>Leptomonas</taxon>
    </lineage>
</organism>
<name>A0A0N0DRT7_LEPPY</name>
<dbReference type="VEuPathDB" id="TriTrypDB:LpyrH10_26_0750"/>
<proteinExistence type="predicted"/>
<feature type="region of interest" description="Disordered" evidence="1">
    <location>
        <begin position="178"/>
        <end position="244"/>
    </location>
</feature>
<feature type="compositionally biased region" description="Basic and acidic residues" evidence="1">
    <location>
        <begin position="629"/>
        <end position="641"/>
    </location>
</feature>
<feature type="region of interest" description="Disordered" evidence="1">
    <location>
        <begin position="484"/>
        <end position="507"/>
    </location>
</feature>
<feature type="compositionally biased region" description="Basic and acidic residues" evidence="1">
    <location>
        <begin position="178"/>
        <end position="191"/>
    </location>
</feature>
<feature type="compositionally biased region" description="Low complexity" evidence="1">
    <location>
        <begin position="1165"/>
        <end position="1189"/>
    </location>
</feature>
<feature type="compositionally biased region" description="Low complexity" evidence="1">
    <location>
        <begin position="1059"/>
        <end position="1077"/>
    </location>
</feature>
<dbReference type="EMBL" id="LGTL01000026">
    <property type="protein sequence ID" value="KPA75112.1"/>
    <property type="molecule type" value="Genomic_DNA"/>
</dbReference>
<feature type="compositionally biased region" description="Polar residues" evidence="1">
    <location>
        <begin position="394"/>
        <end position="407"/>
    </location>
</feature>
<feature type="compositionally biased region" description="Low complexity" evidence="1">
    <location>
        <begin position="724"/>
        <end position="763"/>
    </location>
</feature>
<dbReference type="OrthoDB" id="642895at2759"/>
<evidence type="ECO:0000313" key="2">
    <source>
        <dbReference type="EMBL" id="KPA75112.1"/>
    </source>
</evidence>
<feature type="region of interest" description="Disordered" evidence="1">
    <location>
        <begin position="618"/>
        <end position="658"/>
    </location>
</feature>
<feature type="region of interest" description="Disordered" evidence="1">
    <location>
        <begin position="722"/>
        <end position="768"/>
    </location>
</feature>
<feature type="compositionally biased region" description="Polar residues" evidence="1">
    <location>
        <begin position="1108"/>
        <end position="1127"/>
    </location>
</feature>
<sequence length="1284" mass="137059">MSSSDLHCDPRIAPAVDQLAVVAARVHDVWARMGVSAMDRQRRWDAFLHASLLPFVGDFCALQESAEFNAATENDVLLREVCYLATRLEEAPRHADVAVIVTLLKQHYTRTPMSSPLRRRLQRDPAVSFLREPQRESADSDESSGSGNVAAPAAARRSTKELVFPSLPSFAELLKQQSTEHKAEVTSEKETQTATSTDKMQWIASDDDRAEEDAAEEEEQQKSTVAAPDPHTACGAKNEEAAEEESIVAALENEGITSPLHFSTTADAMRALQRMMQANTHEGVRQQLQTELDRLKSLADNRLRVLQLLCKQRAILTRSPAEQVALRTAYRVKYLGTEEQISNTSELEARSLADVGGPADTSNRTGETSALAKAVPVMLSTSADLVAATTAVTEPSISPPASSSNFASLPPSPKSSGHSTATTTLAPSRITAETRDAPQLLHECGATAAAPGTATLRATTQAELLLLLSADSCTLDPPAVWTSVEQQQRGSHRSEEDSAIDGSNTTWPTCSSTTVTVAVSQRRTSHATTALPDSTHPPPPPPPSSSLAGRSTVFQMDVSSITAYGTHQDLSLKRVQQEAESILGSIAEHNRRMQAETNEELQALETLEVLWRAMAAPKASPNVSSQGGHAERGGGGEDGRNGDAQATHPGVTPKPKMSRMPVAVADTLLVSLQPAPFAELREQVLARYARLQEAFAADVAAQQATSPFGNIFASVDAASNATAPSLVDGSPPSSLSSSARPTGASSLSSTSPSSSKAPSTRTTHGVDSLRKDARVSGCLYLPPIVRQVLRAPSFAPVLDYVHRTRVAFQKHLSTQQDALVEEIMARLRTVYADYYAVTRDSAYAVAPDGELRVAMEEELLETLQASELKPCPTSSDLGSETASIYEEHQLGGGGGAVVGAGKILLGFQRHLAACQQVREQAGEELELLRLRLHIIDQAEPLVLDYQTVLREEAEMQAGSRERLLSKKVNMAKQLLQEEKHRRRVAKDLPRIVAHLSELVAAWSALQVADVHNEDDLRHRSNSSSNNNNAESTSSACGELCIHGQRVRDLVAGASLRTGTAAAATPSSLMLSSSAVASRTRPRSVSMHAAPTSRSVSPAPPAVARTRTESSCSSFARPHSTSAGQRNASPAHGRHPPTPHRRATPSPQPSASREGRLLERAPGGTSRSPSFASSTAAAAAKRTPALTRSRTPPPPSLIPPISAVHASSQPSGTHHRCSPTPPLVPSMGVGSRVRSLSPSLRQGLSARTVNTPVVRHTSKSRSPAPVSGTPAGHRAIFSSNFTARH</sequence>